<feature type="transmembrane region" description="Helical" evidence="4">
    <location>
        <begin position="73"/>
        <end position="93"/>
    </location>
</feature>
<feature type="transmembrane region" description="Helical" evidence="4">
    <location>
        <begin position="105"/>
        <end position="126"/>
    </location>
</feature>
<dbReference type="Gene3D" id="3.30.565.10">
    <property type="entry name" value="Histidine kinase-like ATPase, C-terminal domain"/>
    <property type="match status" value="1"/>
</dbReference>
<dbReference type="OrthoDB" id="9757990at2"/>
<dbReference type="PANTHER" id="PTHR43547">
    <property type="entry name" value="TWO-COMPONENT HISTIDINE KINASE"/>
    <property type="match status" value="1"/>
</dbReference>
<dbReference type="PROSITE" id="PS50109">
    <property type="entry name" value="HIS_KIN"/>
    <property type="match status" value="1"/>
</dbReference>
<dbReference type="EMBL" id="SWBO01000004">
    <property type="protein sequence ID" value="TKC01314.1"/>
    <property type="molecule type" value="Genomic_DNA"/>
</dbReference>
<gene>
    <name evidence="6" type="ORF">FA045_08735</name>
</gene>
<keyword evidence="4" id="KW-0812">Transmembrane</keyword>
<name>A0A4U1C794_9SPHI</name>
<dbReference type="AlphaFoldDB" id="A0A4U1C794"/>
<keyword evidence="7" id="KW-1185">Reference proteome</keyword>
<dbReference type="Proteomes" id="UP000310477">
    <property type="component" value="Unassembled WGS sequence"/>
</dbReference>
<dbReference type="InterPro" id="IPR004358">
    <property type="entry name" value="Sig_transdc_His_kin-like_C"/>
</dbReference>
<comment type="catalytic activity">
    <reaction evidence="1">
        <text>ATP + protein L-histidine = ADP + protein N-phospho-L-histidine.</text>
        <dbReference type="EC" id="2.7.13.3"/>
    </reaction>
</comment>
<keyword evidence="3" id="KW-0597">Phosphoprotein</keyword>
<dbReference type="EC" id="2.7.13.3" evidence="2"/>
<dbReference type="InterPro" id="IPR005467">
    <property type="entry name" value="His_kinase_dom"/>
</dbReference>
<feature type="transmembrane region" description="Helical" evidence="4">
    <location>
        <begin position="184"/>
        <end position="204"/>
    </location>
</feature>
<evidence type="ECO:0000259" key="5">
    <source>
        <dbReference type="PROSITE" id="PS50109"/>
    </source>
</evidence>
<evidence type="ECO:0000256" key="1">
    <source>
        <dbReference type="ARBA" id="ARBA00000085"/>
    </source>
</evidence>
<dbReference type="PRINTS" id="PR00344">
    <property type="entry name" value="BCTRLSENSOR"/>
</dbReference>
<dbReference type="SUPFAM" id="SSF47384">
    <property type="entry name" value="Homodimeric domain of signal transducing histidine kinase"/>
    <property type="match status" value="1"/>
</dbReference>
<dbReference type="SUPFAM" id="SSF55874">
    <property type="entry name" value="ATPase domain of HSP90 chaperone/DNA topoisomerase II/histidine kinase"/>
    <property type="match status" value="1"/>
</dbReference>
<organism evidence="6 7">
    <name type="scientific">Pedobacter cryotolerans</name>
    <dbReference type="NCBI Taxonomy" id="2571270"/>
    <lineage>
        <taxon>Bacteria</taxon>
        <taxon>Pseudomonadati</taxon>
        <taxon>Bacteroidota</taxon>
        <taxon>Sphingobacteriia</taxon>
        <taxon>Sphingobacteriales</taxon>
        <taxon>Sphingobacteriaceae</taxon>
        <taxon>Pedobacter</taxon>
    </lineage>
</organism>
<reference evidence="6 7" key="1">
    <citation type="submission" date="2019-04" db="EMBL/GenBank/DDBJ databases">
        <title>Pedobacter sp. AR-2-6 sp. nov., isolated from Arctic soil.</title>
        <authorList>
            <person name="Dahal R.H."/>
            <person name="Kim D.-U."/>
        </authorList>
    </citation>
    <scope>NUCLEOTIDE SEQUENCE [LARGE SCALE GENOMIC DNA]</scope>
    <source>
        <strain evidence="6 7">AR-2-6</strain>
    </source>
</reference>
<accession>A0A4U1C794</accession>
<dbReference type="InterPro" id="IPR003661">
    <property type="entry name" value="HisK_dim/P_dom"/>
</dbReference>
<keyword evidence="6" id="KW-0808">Transferase</keyword>
<dbReference type="CDD" id="cd00082">
    <property type="entry name" value="HisKA"/>
    <property type="match status" value="1"/>
</dbReference>
<evidence type="ECO:0000313" key="6">
    <source>
        <dbReference type="EMBL" id="TKC01314.1"/>
    </source>
</evidence>
<evidence type="ECO:0000256" key="3">
    <source>
        <dbReference type="ARBA" id="ARBA00022553"/>
    </source>
</evidence>
<feature type="transmembrane region" description="Helical" evidence="4">
    <location>
        <begin position="155"/>
        <end position="172"/>
    </location>
</feature>
<keyword evidence="4" id="KW-0472">Membrane</keyword>
<dbReference type="PANTHER" id="PTHR43547:SF2">
    <property type="entry name" value="HYBRID SIGNAL TRANSDUCTION HISTIDINE KINASE C"/>
    <property type="match status" value="1"/>
</dbReference>
<keyword evidence="4" id="KW-1133">Transmembrane helix</keyword>
<dbReference type="Pfam" id="PF00512">
    <property type="entry name" value="HisKA"/>
    <property type="match status" value="1"/>
</dbReference>
<sequence length="441" mass="50284">MKPFNHPVLLTLFSYKTPLQFIGEFKKFYTTANLKQVKALSMTIFIITILIRLIGLIFKEKTVLIINYDEHSLGNWVQMGGALVFYLLSRWALNKRNLNYKIGKTITLLFVIYVLLITLGVSYVVSQHNTKNTLTMFLIGIVTVSLFFSLEYKEIIAISTFIVFVFYFSMVMPKPTFQDQMLNLVASIVLGSILISFSRYSYYFKSQHFVRLKMLEEKTIEIEKLNTQKNEILAFVAHDLRGPINNIEFLSQLLTAEEKAKEEVEMINASAKQAKEIINDLVQAVSPDEPVLNTETIEISAYLDNFIKKWRMNTIREISFKKLDKGLVKINSSKIERVLDNLITNALKFSVDDKPIEVDLLPHGENICIVVKDFGIGIPKPLQKHVFNKFSTSGRKGLKGEKSLGLGLHISKKIVEQHGGKLLMKSKENEGTAFTILLPIV</sequence>
<evidence type="ECO:0000256" key="2">
    <source>
        <dbReference type="ARBA" id="ARBA00012438"/>
    </source>
</evidence>
<dbReference type="CDD" id="cd00075">
    <property type="entry name" value="HATPase"/>
    <property type="match status" value="1"/>
</dbReference>
<dbReference type="Gene3D" id="1.10.287.130">
    <property type="match status" value="1"/>
</dbReference>
<dbReference type="InterPro" id="IPR036097">
    <property type="entry name" value="HisK_dim/P_sf"/>
</dbReference>
<feature type="domain" description="Histidine kinase" evidence="5">
    <location>
        <begin position="235"/>
        <end position="441"/>
    </location>
</feature>
<evidence type="ECO:0000313" key="7">
    <source>
        <dbReference type="Proteomes" id="UP000310477"/>
    </source>
</evidence>
<proteinExistence type="predicted"/>
<dbReference type="Pfam" id="PF02518">
    <property type="entry name" value="HATPase_c"/>
    <property type="match status" value="1"/>
</dbReference>
<keyword evidence="6" id="KW-0418">Kinase</keyword>
<dbReference type="GO" id="GO:0000155">
    <property type="term" value="F:phosphorelay sensor kinase activity"/>
    <property type="evidence" value="ECO:0007669"/>
    <property type="project" value="InterPro"/>
</dbReference>
<feature type="transmembrane region" description="Helical" evidence="4">
    <location>
        <begin position="132"/>
        <end position="148"/>
    </location>
</feature>
<protein>
    <recommendedName>
        <fullName evidence="2">histidine kinase</fullName>
        <ecNumber evidence="2">2.7.13.3</ecNumber>
    </recommendedName>
</protein>
<dbReference type="SMART" id="SM00387">
    <property type="entry name" value="HATPase_c"/>
    <property type="match status" value="1"/>
</dbReference>
<dbReference type="SMART" id="SM00388">
    <property type="entry name" value="HisKA"/>
    <property type="match status" value="1"/>
</dbReference>
<dbReference type="RefSeq" id="WP_136876583.1">
    <property type="nucleotide sequence ID" value="NZ_SWBO01000004.1"/>
</dbReference>
<dbReference type="InterPro" id="IPR003594">
    <property type="entry name" value="HATPase_dom"/>
</dbReference>
<evidence type="ECO:0000256" key="4">
    <source>
        <dbReference type="SAM" id="Phobius"/>
    </source>
</evidence>
<comment type="caution">
    <text evidence="6">The sequence shown here is derived from an EMBL/GenBank/DDBJ whole genome shotgun (WGS) entry which is preliminary data.</text>
</comment>
<feature type="transmembrane region" description="Helical" evidence="4">
    <location>
        <begin position="39"/>
        <end position="58"/>
    </location>
</feature>
<dbReference type="InterPro" id="IPR036890">
    <property type="entry name" value="HATPase_C_sf"/>
</dbReference>